<dbReference type="InterPro" id="IPR036533">
    <property type="entry name" value="BAG_dom_sf"/>
</dbReference>
<dbReference type="OrthoDB" id="417450at2759"/>
<evidence type="ECO:0000259" key="2">
    <source>
        <dbReference type="PROSITE" id="PS51035"/>
    </source>
</evidence>
<dbReference type="EMBL" id="JAAAJA010000900">
    <property type="protein sequence ID" value="KAG0248903.1"/>
    <property type="molecule type" value="Genomic_DNA"/>
</dbReference>
<proteinExistence type="predicted"/>
<dbReference type="GO" id="GO:0051087">
    <property type="term" value="F:protein-folding chaperone binding"/>
    <property type="evidence" value="ECO:0007669"/>
    <property type="project" value="InterPro"/>
</dbReference>
<dbReference type="InterPro" id="IPR003103">
    <property type="entry name" value="BAG_domain"/>
</dbReference>
<keyword evidence="4" id="KW-1185">Reference proteome</keyword>
<organism evidence="3 4">
    <name type="scientific">Mortierella polycephala</name>
    <dbReference type="NCBI Taxonomy" id="41804"/>
    <lineage>
        <taxon>Eukaryota</taxon>
        <taxon>Fungi</taxon>
        <taxon>Fungi incertae sedis</taxon>
        <taxon>Mucoromycota</taxon>
        <taxon>Mortierellomycotina</taxon>
        <taxon>Mortierellomycetes</taxon>
        <taxon>Mortierellales</taxon>
        <taxon>Mortierellaceae</taxon>
        <taxon>Mortierella</taxon>
    </lineage>
</organism>
<evidence type="ECO:0000256" key="1">
    <source>
        <dbReference type="SAM" id="MobiDB-lite"/>
    </source>
</evidence>
<comment type="caution">
    <text evidence="3">The sequence shown here is derived from an EMBL/GenBank/DDBJ whole genome shotgun (WGS) entry which is preliminary data.</text>
</comment>
<feature type="region of interest" description="Disordered" evidence="1">
    <location>
        <begin position="333"/>
        <end position="433"/>
    </location>
</feature>
<feature type="compositionally biased region" description="Pro residues" evidence="1">
    <location>
        <begin position="371"/>
        <end position="381"/>
    </location>
</feature>
<reference evidence="3" key="1">
    <citation type="journal article" date="2020" name="Fungal Divers.">
        <title>Resolving the Mortierellaceae phylogeny through synthesis of multi-gene phylogenetics and phylogenomics.</title>
        <authorList>
            <person name="Vandepol N."/>
            <person name="Liber J."/>
            <person name="Desiro A."/>
            <person name="Na H."/>
            <person name="Kennedy M."/>
            <person name="Barry K."/>
            <person name="Grigoriev I.V."/>
            <person name="Miller A.N."/>
            <person name="O'Donnell K."/>
            <person name="Stajich J.E."/>
            <person name="Bonito G."/>
        </authorList>
    </citation>
    <scope>NUCLEOTIDE SEQUENCE</scope>
    <source>
        <strain evidence="3">KOD948</strain>
    </source>
</reference>
<dbReference type="PROSITE" id="PS51035">
    <property type="entry name" value="BAG"/>
    <property type="match status" value="1"/>
</dbReference>
<name>A0A9P6PNK5_9FUNG</name>
<protein>
    <recommendedName>
        <fullName evidence="2">BAG domain-containing protein</fullName>
    </recommendedName>
</protein>
<feature type="region of interest" description="Disordered" evidence="1">
    <location>
        <begin position="99"/>
        <end position="264"/>
    </location>
</feature>
<accession>A0A9P6PNK5</accession>
<evidence type="ECO:0000313" key="3">
    <source>
        <dbReference type="EMBL" id="KAG0248903.1"/>
    </source>
</evidence>
<dbReference type="SUPFAM" id="SSF63491">
    <property type="entry name" value="BAG domain"/>
    <property type="match status" value="1"/>
</dbReference>
<dbReference type="SUPFAM" id="SSF54236">
    <property type="entry name" value="Ubiquitin-like"/>
    <property type="match status" value="1"/>
</dbReference>
<gene>
    <name evidence="3" type="ORF">BG011_009798</name>
</gene>
<dbReference type="Gene3D" id="3.10.20.90">
    <property type="entry name" value="Phosphatidylinositol 3-kinase Catalytic Subunit, Chain A, domain 1"/>
    <property type="match status" value="1"/>
</dbReference>
<evidence type="ECO:0000313" key="4">
    <source>
        <dbReference type="Proteomes" id="UP000726737"/>
    </source>
</evidence>
<dbReference type="Pfam" id="PF02179">
    <property type="entry name" value="BAG"/>
    <property type="match status" value="1"/>
</dbReference>
<feature type="compositionally biased region" description="Basic and acidic residues" evidence="1">
    <location>
        <begin position="347"/>
        <end position="361"/>
    </location>
</feature>
<dbReference type="InterPro" id="IPR029071">
    <property type="entry name" value="Ubiquitin-like_domsf"/>
</dbReference>
<feature type="compositionally biased region" description="Pro residues" evidence="1">
    <location>
        <begin position="414"/>
        <end position="427"/>
    </location>
</feature>
<sequence>MDNNNTNLTQGRLTTNNITPTQVLTSVNTLMRDLLPNLSSQMIHLVPGPKDQRPMESIPHMLRHHSHRMIQAWVVHTLHIRTVTEGPSREYMATVLEGIRDHPRSPPPSSSQQYFSHEQYPPPPHPSHRHQGSFDENAPKGAQLSPEVGAPPVGDSSSGSHRGSVLKHPLSPMDHSQPHASNPSHPIPSPVQHHYAEQHRRNHLVAMGGPPESEEASRRFSPPEAYGHNRRGMATSSPPSQPHPASDPTASIRTLPMTPGAEHNVNPNPHDLVPQTVKQLESRLHFVEDAYMSLRQFAQELQNIQMSQDQTIAWMRDRIDQLSDAGAQREMIASSPLPQAGVVPSKRKAEYSPGEQRDLYRHAGPNSGLPPSGPPPHPSPPVHGSGPQGPTAPGRYESSGFHPSFKPIHHPSQTAPPPPQYQHPSPPMTANNVHYQKPSLTNIVHHEQYDPETVLNIRWNDEKYTIDFQGRILGHVKLGELRKICKDLTDIPLGGLTLLHGEATLKDENAPLSCFGIKAGARITVKGVKPTPEQIKELTTNGDPEEYALIFRISGSLEKSKDFVSEYLPKYEQEVESYLASKPGPFAMAAMPPGRKKLHDLHGMMSECLLQSLLALDGVTCQPEFEVARVKRRGAVKETQRLLDVIDAINMRVKENDKAARL</sequence>
<dbReference type="Gene3D" id="1.20.58.120">
    <property type="entry name" value="BAG domain"/>
    <property type="match status" value="1"/>
</dbReference>
<dbReference type="Proteomes" id="UP000726737">
    <property type="component" value="Unassembled WGS sequence"/>
</dbReference>
<feature type="domain" description="BAG" evidence="2">
    <location>
        <begin position="596"/>
        <end position="650"/>
    </location>
</feature>
<dbReference type="AlphaFoldDB" id="A0A9P6PNK5"/>